<evidence type="ECO:0000313" key="4">
    <source>
        <dbReference type="Proteomes" id="UP001642360"/>
    </source>
</evidence>
<gene>
    <name evidence="3" type="ORF">ILEXP_LOCUS6718</name>
</gene>
<organism evidence="3 4">
    <name type="scientific">Ilex paraguariensis</name>
    <name type="common">yerba mate</name>
    <dbReference type="NCBI Taxonomy" id="185542"/>
    <lineage>
        <taxon>Eukaryota</taxon>
        <taxon>Viridiplantae</taxon>
        <taxon>Streptophyta</taxon>
        <taxon>Embryophyta</taxon>
        <taxon>Tracheophyta</taxon>
        <taxon>Spermatophyta</taxon>
        <taxon>Magnoliopsida</taxon>
        <taxon>eudicotyledons</taxon>
        <taxon>Gunneridae</taxon>
        <taxon>Pentapetalae</taxon>
        <taxon>asterids</taxon>
        <taxon>campanulids</taxon>
        <taxon>Aquifoliales</taxon>
        <taxon>Aquifoliaceae</taxon>
        <taxon>Ilex</taxon>
    </lineage>
</organism>
<evidence type="ECO:0000256" key="2">
    <source>
        <dbReference type="ARBA" id="ARBA00023180"/>
    </source>
</evidence>
<name>A0ABC8R8Q8_9AQUA</name>
<dbReference type="AlphaFoldDB" id="A0ABC8R8Q8"/>
<keyword evidence="2" id="KW-0325">Glycoprotein</keyword>
<dbReference type="InterPro" id="IPR001087">
    <property type="entry name" value="GDSL"/>
</dbReference>
<evidence type="ECO:0000256" key="1">
    <source>
        <dbReference type="ARBA" id="ARBA00008668"/>
    </source>
</evidence>
<dbReference type="Gene3D" id="3.40.50.1110">
    <property type="entry name" value="SGNH hydrolase"/>
    <property type="match status" value="1"/>
</dbReference>
<comment type="caution">
    <text evidence="3">The sequence shown here is derived from an EMBL/GenBank/DDBJ whole genome shotgun (WGS) entry which is preliminary data.</text>
</comment>
<protein>
    <recommendedName>
        <fullName evidence="5">GDSL esterase/lipase</fullName>
    </recommendedName>
</protein>
<dbReference type="SUPFAM" id="SSF52266">
    <property type="entry name" value="SGNH hydrolase"/>
    <property type="match status" value="1"/>
</dbReference>
<proteinExistence type="inferred from homology"/>
<evidence type="ECO:0000313" key="3">
    <source>
        <dbReference type="EMBL" id="CAK9139329.1"/>
    </source>
</evidence>
<evidence type="ECO:0008006" key="5">
    <source>
        <dbReference type="Google" id="ProtNLM"/>
    </source>
</evidence>
<dbReference type="Pfam" id="PF00657">
    <property type="entry name" value="Lipase_GDSL"/>
    <property type="match status" value="1"/>
</dbReference>
<dbReference type="EMBL" id="CAUOFW020000954">
    <property type="protein sequence ID" value="CAK9139329.1"/>
    <property type="molecule type" value="Genomic_DNA"/>
</dbReference>
<dbReference type="InterPro" id="IPR036514">
    <property type="entry name" value="SGNH_hydro_sf"/>
</dbReference>
<keyword evidence="4" id="KW-1185">Reference proteome</keyword>
<dbReference type="Proteomes" id="UP001642360">
    <property type="component" value="Unassembled WGS sequence"/>
</dbReference>
<dbReference type="PANTHER" id="PTHR22835">
    <property type="entry name" value="ZINC FINGER FYVE DOMAIN CONTAINING PROTEIN"/>
    <property type="match status" value="1"/>
</dbReference>
<reference evidence="3 4" key="1">
    <citation type="submission" date="2024-02" db="EMBL/GenBank/DDBJ databases">
        <authorList>
            <person name="Vignale AGUSTIN F."/>
            <person name="Sosa J E."/>
            <person name="Modenutti C."/>
        </authorList>
    </citation>
    <scope>NUCLEOTIDE SEQUENCE [LARGE SCALE GENOMIC DNA]</scope>
</reference>
<dbReference type="PANTHER" id="PTHR22835:SF476">
    <property type="entry name" value="OS06G0160200 PROTEIN"/>
    <property type="match status" value="1"/>
</dbReference>
<comment type="similarity">
    <text evidence="1">Belongs to the 'GDSL' lipolytic enzyme family.</text>
</comment>
<sequence>MGLPDKNLSPQTYVQGYRARTRQAEMAYGLIQSRPFGSFRGPRAFCLGLGSTKLPPPDIFSKSLYTLYIGQNDFAFNVASLEIDGVTELFPQVVSQIATTIKELYGLGGGTFLVLNLAPLGCYPGFLVVWPHNCSDIDAFGCMMSYNNAVVDYNNMLKAALTQTRQDLPHANIIYVDTHSVLLDLFQHPTSRGLKYSTKACCGYGGGAYNFDPRVICGNSNVINGKNVTARACSDPRNYVSWDGIHTTEAANKLVAHAILSGSYFDPPFSLHDHFFISKLYRFI</sequence>
<accession>A0ABC8R8Q8</accession>